<evidence type="ECO:0008006" key="3">
    <source>
        <dbReference type="Google" id="ProtNLM"/>
    </source>
</evidence>
<comment type="caution">
    <text evidence="1">The sequence shown here is derived from an EMBL/GenBank/DDBJ whole genome shotgun (WGS) entry which is preliminary data.</text>
</comment>
<accession>A0A398CI22</accession>
<dbReference type="AlphaFoldDB" id="A0A398CI22"/>
<dbReference type="Proteomes" id="UP000266340">
    <property type="component" value="Unassembled WGS sequence"/>
</dbReference>
<dbReference type="OrthoDB" id="4625025at2"/>
<dbReference type="EMBL" id="QXJM01000039">
    <property type="protein sequence ID" value="RIE02443.1"/>
    <property type="molecule type" value="Genomic_DNA"/>
</dbReference>
<reference evidence="1 2" key="1">
    <citation type="submission" date="2018-09" db="EMBL/GenBank/DDBJ databases">
        <title>Cohnella cavernae sp. nov., isolated from a karst cave.</title>
        <authorList>
            <person name="Zhu H."/>
        </authorList>
    </citation>
    <scope>NUCLEOTIDE SEQUENCE [LARGE SCALE GENOMIC DNA]</scope>
    <source>
        <strain evidence="1 2">K2E09-144</strain>
    </source>
</reference>
<keyword evidence="2" id="KW-1185">Reference proteome</keyword>
<dbReference type="RefSeq" id="WP_119150482.1">
    <property type="nucleotide sequence ID" value="NZ_JBHSOV010000048.1"/>
</dbReference>
<gene>
    <name evidence="1" type="ORF">D3H35_17210</name>
</gene>
<protein>
    <recommendedName>
        <fullName evidence="3">Phage tail protein</fullName>
    </recommendedName>
</protein>
<sequence>MPILLTADKSNVLVNGKAIEGLQEITYRTVKPHIDLPSIGSDERMGIAYGMTEVRGYLRVISASDDLDQLFINKTPFQIFAQLKHTASTGDMTKEITLDDCYMHKKSFALKASGVAEVIYKFSATRER</sequence>
<evidence type="ECO:0000313" key="2">
    <source>
        <dbReference type="Proteomes" id="UP000266340"/>
    </source>
</evidence>
<evidence type="ECO:0000313" key="1">
    <source>
        <dbReference type="EMBL" id="RIE02443.1"/>
    </source>
</evidence>
<proteinExistence type="predicted"/>
<organism evidence="1 2">
    <name type="scientific">Cohnella faecalis</name>
    <dbReference type="NCBI Taxonomy" id="2315694"/>
    <lineage>
        <taxon>Bacteria</taxon>
        <taxon>Bacillati</taxon>
        <taxon>Bacillota</taxon>
        <taxon>Bacilli</taxon>
        <taxon>Bacillales</taxon>
        <taxon>Paenibacillaceae</taxon>
        <taxon>Cohnella</taxon>
    </lineage>
</organism>
<name>A0A398CI22_9BACL</name>